<protein>
    <submittedName>
        <fullName evidence="2">Uncharacterized protein</fullName>
    </submittedName>
</protein>
<evidence type="ECO:0000313" key="2">
    <source>
        <dbReference type="EMBL" id="CAK9019732.1"/>
    </source>
</evidence>
<proteinExistence type="predicted"/>
<evidence type="ECO:0000256" key="1">
    <source>
        <dbReference type="SAM" id="SignalP"/>
    </source>
</evidence>
<comment type="caution">
    <text evidence="2">The sequence shown here is derived from an EMBL/GenBank/DDBJ whole genome shotgun (WGS) entry which is preliminary data.</text>
</comment>
<accession>A0ABP0K0J1</accession>
<keyword evidence="1" id="KW-0732">Signal</keyword>
<sequence length="753" mass="84352">MQLKIWPLFIVATLLDSCKSRAWRPRLNRFPRHAVLVDKKPDTRRLTREEERIKVYAFENGVGEGYGKDVGCRMEGWQAWTCTGLLLRGLLVALQLRHAALATASGIKVWMESSYSMSLQFADVELRTPNTIIYTLYIYIAKISLLPKACLRVEESQSQLCGIIRSISAVRFGSDASRLQFYRTTQHIPSPSELLRARWWLQMKQCELRDASNRDDDMLKEEVAARWAPLRHRCHAWRRKVEDTEGTSSTQIPWSYRICFNSDAVSWAPKPWLQRIDLGWYNASLDEDHANGSLTLHYVNSITRSELAVQCRCGQGPEIISWRGGFNHTLELLLPTCCRLRVEAGESMSVQEIFHWLLAPVARLDLPCLGQKRGRWDYTLCFSGNISQATLSRVPSTSERKAMREVLLGGPADEVPRLVAAEPVVPGQPVETGLGSSDDGNAQWATVPAMLSEALGSKHKALELELSEGQDCLAANGTRKHRTRLRWLCPATWRSFAPDRDGGHTALLAVERPTGCDWVAWIASTLLCTWRPLRPRASVVRQLSCRSEKGQRDVAKPEELIKRESAVRPAAPKLPAAFEEHTDRSGILYHVGQRVVVLSDGTEGIIIAWDKTPRADLLALRLDDDDMSQSPHFLLAAVRGHFPATGALAHGAVDVPGHVAYIAQEDLVLLSGDFEPGQLPPGFAKYFDESGRPLTWLAKFYPADQWFGGAGGAYPSLAQESAEMPWQDRVQDVLVLPSLPRVVHMSMQDMLVD</sequence>
<reference evidence="2 3" key="1">
    <citation type="submission" date="2024-02" db="EMBL/GenBank/DDBJ databases">
        <authorList>
            <person name="Chen Y."/>
            <person name="Shah S."/>
            <person name="Dougan E. K."/>
            <person name="Thang M."/>
            <person name="Chan C."/>
        </authorList>
    </citation>
    <scope>NUCLEOTIDE SEQUENCE [LARGE SCALE GENOMIC DNA]</scope>
</reference>
<organism evidence="2 3">
    <name type="scientific">Durusdinium trenchii</name>
    <dbReference type="NCBI Taxonomy" id="1381693"/>
    <lineage>
        <taxon>Eukaryota</taxon>
        <taxon>Sar</taxon>
        <taxon>Alveolata</taxon>
        <taxon>Dinophyceae</taxon>
        <taxon>Suessiales</taxon>
        <taxon>Symbiodiniaceae</taxon>
        <taxon>Durusdinium</taxon>
    </lineage>
</organism>
<keyword evidence="3" id="KW-1185">Reference proteome</keyword>
<dbReference type="EMBL" id="CAXAMN010006947">
    <property type="protein sequence ID" value="CAK9019732.1"/>
    <property type="molecule type" value="Genomic_DNA"/>
</dbReference>
<gene>
    <name evidence="2" type="ORF">CCMP2556_LOCUS13783</name>
</gene>
<evidence type="ECO:0000313" key="3">
    <source>
        <dbReference type="Proteomes" id="UP001642484"/>
    </source>
</evidence>
<feature type="signal peptide" evidence="1">
    <location>
        <begin position="1"/>
        <end position="22"/>
    </location>
</feature>
<feature type="chain" id="PRO_5046924921" evidence="1">
    <location>
        <begin position="23"/>
        <end position="753"/>
    </location>
</feature>
<name>A0ABP0K0J1_9DINO</name>
<dbReference type="Proteomes" id="UP001642484">
    <property type="component" value="Unassembled WGS sequence"/>
</dbReference>